<protein>
    <submittedName>
        <fullName evidence="3">Sphingosine kinase 2-like</fullName>
    </submittedName>
</protein>
<sequence length="410" mass="46127">CDRLPYDILPKRHMLVIINPASGRRRAHEIFKEQVVPLLEEGEITWEVVLSKEKNFVYNYIRSVDLSVFNNIVSVSGDGLVYEMVNGLLARSDWREAIKIPVGVIPGGSGNGLAFSLNEALGEPTVLDCVTSSVLNVIKGDVQKKHIILLQTVDDSVCSLSSFLWGVIADIVLDSEVLRFLGEVRYGLTGTFKSLSPSKYKGRLSFLRATEENRVKMARARKATADRLNHNQFSNNKLTQYLYEDQSFIGSTSCHNNPLLHSTKFNDLKENHASSSGSLWKTETSLLPTWDQHVSEDWETIEGEFYVIGCSYVSRLSTYLALSPSAKFDDDTIWLILVRGHVPRVLVMHFLIAMRSGKHVNCSFVDMIPILAFRLIPFEKKGGFAVDGEYMECRPVQGEILPFSMEILSR</sequence>
<dbReference type="PANTHER" id="PTHR12358:SF112">
    <property type="entry name" value="LD11247P-RELATED"/>
    <property type="match status" value="1"/>
</dbReference>
<evidence type="ECO:0000313" key="3">
    <source>
        <dbReference type="RefSeq" id="XP_013791981.1"/>
    </source>
</evidence>
<keyword evidence="2" id="KW-1185">Reference proteome</keyword>
<organism evidence="2 3">
    <name type="scientific">Limulus polyphemus</name>
    <name type="common">Atlantic horseshoe crab</name>
    <dbReference type="NCBI Taxonomy" id="6850"/>
    <lineage>
        <taxon>Eukaryota</taxon>
        <taxon>Metazoa</taxon>
        <taxon>Ecdysozoa</taxon>
        <taxon>Arthropoda</taxon>
        <taxon>Chelicerata</taxon>
        <taxon>Merostomata</taxon>
        <taxon>Xiphosura</taxon>
        <taxon>Limulidae</taxon>
        <taxon>Limulus</taxon>
    </lineage>
</organism>
<accession>A0ABM1C096</accession>
<dbReference type="Proteomes" id="UP000694941">
    <property type="component" value="Unplaced"/>
</dbReference>
<dbReference type="InterPro" id="IPR016064">
    <property type="entry name" value="NAD/diacylglycerol_kinase_sf"/>
</dbReference>
<dbReference type="Gene3D" id="3.40.50.10330">
    <property type="entry name" value="Probable inorganic polyphosphate/atp-NAD kinase, domain 1"/>
    <property type="match status" value="1"/>
</dbReference>
<feature type="domain" description="DAGKc" evidence="1">
    <location>
        <begin position="9"/>
        <end position="156"/>
    </location>
</feature>
<dbReference type="GeneID" id="106475853"/>
<evidence type="ECO:0000313" key="2">
    <source>
        <dbReference type="Proteomes" id="UP000694941"/>
    </source>
</evidence>
<dbReference type="Gene3D" id="2.60.200.40">
    <property type="match status" value="1"/>
</dbReference>
<feature type="non-terminal residue" evidence="3">
    <location>
        <position position="1"/>
    </location>
</feature>
<gene>
    <name evidence="3" type="primary">LOC106475853</name>
</gene>
<dbReference type="InterPro" id="IPR050187">
    <property type="entry name" value="Lipid_Phosphate_FormReg"/>
</dbReference>
<dbReference type="InterPro" id="IPR001206">
    <property type="entry name" value="Diacylglycerol_kinase_cat_dom"/>
</dbReference>
<reference evidence="3" key="1">
    <citation type="submission" date="2025-08" db="UniProtKB">
        <authorList>
            <consortium name="RefSeq"/>
        </authorList>
    </citation>
    <scope>IDENTIFICATION</scope>
    <source>
        <tissue evidence="3">Muscle</tissue>
    </source>
</reference>
<dbReference type="PROSITE" id="PS50146">
    <property type="entry name" value="DAGK"/>
    <property type="match status" value="1"/>
</dbReference>
<dbReference type="SMART" id="SM00046">
    <property type="entry name" value="DAGKc"/>
    <property type="match status" value="1"/>
</dbReference>
<dbReference type="PANTHER" id="PTHR12358">
    <property type="entry name" value="SPHINGOSINE KINASE"/>
    <property type="match status" value="1"/>
</dbReference>
<dbReference type="Pfam" id="PF00781">
    <property type="entry name" value="DAGK_cat"/>
    <property type="match status" value="1"/>
</dbReference>
<dbReference type="InterPro" id="IPR017438">
    <property type="entry name" value="ATP-NAD_kinase_N"/>
</dbReference>
<dbReference type="RefSeq" id="XP_013791981.1">
    <property type="nucleotide sequence ID" value="XM_013936527.2"/>
</dbReference>
<name>A0ABM1C096_LIMPO</name>
<proteinExistence type="predicted"/>
<evidence type="ECO:0000259" key="1">
    <source>
        <dbReference type="PROSITE" id="PS50146"/>
    </source>
</evidence>
<dbReference type="SUPFAM" id="SSF111331">
    <property type="entry name" value="NAD kinase/diacylglycerol kinase-like"/>
    <property type="match status" value="1"/>
</dbReference>